<dbReference type="Gene3D" id="2.60.40.4380">
    <property type="entry name" value="Translational regulator CsrA"/>
    <property type="match status" value="1"/>
</dbReference>
<keyword evidence="4" id="KW-0678">Repressor</keyword>
<evidence type="ECO:0000313" key="5">
    <source>
        <dbReference type="EMBL" id="XBH07212.1"/>
    </source>
</evidence>
<dbReference type="InterPro" id="IPR036107">
    <property type="entry name" value="CsrA_sf"/>
</dbReference>
<dbReference type="AlphaFoldDB" id="A0AAU7CQ14"/>
<reference evidence="5" key="1">
    <citation type="submission" date="2024-05" db="EMBL/GenBank/DDBJ databases">
        <title>Planctomycetes of the genus Singulisphaera possess chitinolytic capabilities.</title>
        <authorList>
            <person name="Ivanova A."/>
        </authorList>
    </citation>
    <scope>NUCLEOTIDE SEQUENCE</scope>
    <source>
        <strain evidence="5">Ch08T</strain>
    </source>
</reference>
<organism evidence="5">
    <name type="scientific">Singulisphaera sp. Ch08</name>
    <dbReference type="NCBI Taxonomy" id="3120278"/>
    <lineage>
        <taxon>Bacteria</taxon>
        <taxon>Pseudomonadati</taxon>
        <taxon>Planctomycetota</taxon>
        <taxon>Planctomycetia</taxon>
        <taxon>Isosphaerales</taxon>
        <taxon>Isosphaeraceae</taxon>
        <taxon>Singulisphaera</taxon>
    </lineage>
</organism>
<dbReference type="GO" id="GO:0006109">
    <property type="term" value="P:regulation of carbohydrate metabolic process"/>
    <property type="evidence" value="ECO:0007669"/>
    <property type="project" value="InterPro"/>
</dbReference>
<dbReference type="HAMAP" id="MF_00167">
    <property type="entry name" value="CsrA"/>
    <property type="match status" value="1"/>
</dbReference>
<gene>
    <name evidence="4" type="primary">csrA</name>
    <name evidence="5" type="ORF">V5E97_14555</name>
</gene>
<proteinExistence type="inferred from homology"/>
<dbReference type="PANTHER" id="PTHR34984">
    <property type="entry name" value="CARBON STORAGE REGULATOR"/>
    <property type="match status" value="1"/>
</dbReference>
<dbReference type="GO" id="GO:0044781">
    <property type="term" value="P:bacterial-type flagellum organization"/>
    <property type="evidence" value="ECO:0007669"/>
    <property type="project" value="UniProtKB-KW"/>
</dbReference>
<dbReference type="GO" id="GO:1902208">
    <property type="term" value="P:regulation of bacterial-type flagellum assembly"/>
    <property type="evidence" value="ECO:0007669"/>
    <property type="project" value="UniProtKB-UniRule"/>
</dbReference>
<dbReference type="RefSeq" id="WP_406700055.1">
    <property type="nucleotide sequence ID" value="NZ_CP155447.1"/>
</dbReference>
<evidence type="ECO:0000256" key="1">
    <source>
        <dbReference type="ARBA" id="ARBA00022490"/>
    </source>
</evidence>
<keyword evidence="3 4" id="KW-0694">RNA-binding</keyword>
<dbReference type="SUPFAM" id="SSF117130">
    <property type="entry name" value="CsrA-like"/>
    <property type="match status" value="1"/>
</dbReference>
<protein>
    <recommendedName>
        <fullName evidence="4">Translational regulator CsrA</fullName>
    </recommendedName>
</protein>
<comment type="subcellular location">
    <subcellularLocation>
        <location evidence="4">Cytoplasm</location>
    </subcellularLocation>
</comment>
<dbReference type="Pfam" id="PF02599">
    <property type="entry name" value="CsrA"/>
    <property type="match status" value="1"/>
</dbReference>
<keyword evidence="2 4" id="KW-0810">Translation regulation</keyword>
<sequence>MLVLSRKLGQRVKVGQDVRITIVKIDRNSVRIGIEAPNDVTVYREEIVPIELDLAFDLDLDFDHDQELENQRSLNADLA</sequence>
<evidence type="ECO:0000256" key="3">
    <source>
        <dbReference type="ARBA" id="ARBA00022884"/>
    </source>
</evidence>
<keyword evidence="4" id="KW-1005">Bacterial flagellum biogenesis</keyword>
<comment type="function">
    <text evidence="4">A translational regulator that binds mRNA to regulate translation initiation and/or mRNA stability. Usually binds in the 5'-UTR at or near the Shine-Dalgarno sequence preventing ribosome-binding, thus repressing translation. Its main target seems to be the major flagellin gene, while its function is anatagonized by FliW.</text>
</comment>
<dbReference type="InterPro" id="IPR003751">
    <property type="entry name" value="CsrA"/>
</dbReference>
<comment type="similarity">
    <text evidence="4">Belongs to the CsrA/RsmA family.</text>
</comment>
<comment type="subunit">
    <text evidence="4">Homodimer; the beta-strands of each monomer intercalate to form a hydrophobic core, while the alpha-helices form wings that extend away from the core.</text>
</comment>
<dbReference type="GO" id="GO:0045947">
    <property type="term" value="P:negative regulation of translational initiation"/>
    <property type="evidence" value="ECO:0007669"/>
    <property type="project" value="UniProtKB-UniRule"/>
</dbReference>
<evidence type="ECO:0000256" key="4">
    <source>
        <dbReference type="HAMAP-Rule" id="MF_00167"/>
    </source>
</evidence>
<dbReference type="GO" id="GO:0006402">
    <property type="term" value="P:mRNA catabolic process"/>
    <property type="evidence" value="ECO:0007669"/>
    <property type="project" value="InterPro"/>
</dbReference>
<dbReference type="EMBL" id="CP155447">
    <property type="protein sequence ID" value="XBH07212.1"/>
    <property type="molecule type" value="Genomic_DNA"/>
</dbReference>
<dbReference type="PANTHER" id="PTHR34984:SF1">
    <property type="entry name" value="CARBON STORAGE REGULATOR"/>
    <property type="match status" value="1"/>
</dbReference>
<name>A0AAU7CQ14_9BACT</name>
<accession>A0AAU7CQ14</accession>
<keyword evidence="1 4" id="KW-0963">Cytoplasm</keyword>
<evidence type="ECO:0000256" key="2">
    <source>
        <dbReference type="ARBA" id="ARBA00022845"/>
    </source>
</evidence>
<dbReference type="GO" id="GO:0005829">
    <property type="term" value="C:cytosol"/>
    <property type="evidence" value="ECO:0007669"/>
    <property type="project" value="TreeGrafter"/>
</dbReference>
<dbReference type="GO" id="GO:0048027">
    <property type="term" value="F:mRNA 5'-UTR binding"/>
    <property type="evidence" value="ECO:0007669"/>
    <property type="project" value="UniProtKB-UniRule"/>
</dbReference>